<feature type="domain" description="AAA+ ATPase" evidence="4">
    <location>
        <begin position="222"/>
        <end position="354"/>
    </location>
</feature>
<evidence type="ECO:0000256" key="2">
    <source>
        <dbReference type="ARBA" id="ARBA00022741"/>
    </source>
</evidence>
<comment type="caution">
    <text evidence="5">The sequence shown here is derived from an EMBL/GenBank/DDBJ whole genome shotgun (WGS) entry which is preliminary data.</text>
</comment>
<dbReference type="PANTHER" id="PTHR23073">
    <property type="entry name" value="26S PROTEASOME REGULATORY SUBUNIT"/>
    <property type="match status" value="1"/>
</dbReference>
<dbReference type="SUPFAM" id="SSF52540">
    <property type="entry name" value="P-loop containing nucleoside triphosphate hydrolases"/>
    <property type="match status" value="1"/>
</dbReference>
<dbReference type="GO" id="GO:0005524">
    <property type="term" value="F:ATP binding"/>
    <property type="evidence" value="ECO:0007669"/>
    <property type="project" value="UniProtKB-KW"/>
</dbReference>
<dbReference type="RefSeq" id="WP_241275694.1">
    <property type="nucleotide sequence ID" value="NZ_JAKZGS010000013.1"/>
</dbReference>
<name>A0ABS9URD9_9BACT</name>
<evidence type="ECO:0000256" key="1">
    <source>
        <dbReference type="ARBA" id="ARBA00006914"/>
    </source>
</evidence>
<dbReference type="CDD" id="cd19481">
    <property type="entry name" value="RecA-like_protease"/>
    <property type="match status" value="1"/>
</dbReference>
<comment type="similarity">
    <text evidence="1">Belongs to the AAA ATPase family.</text>
</comment>
<dbReference type="InterPro" id="IPR050221">
    <property type="entry name" value="26S_Proteasome_ATPase"/>
</dbReference>
<dbReference type="Gene3D" id="3.40.50.300">
    <property type="entry name" value="P-loop containing nucleotide triphosphate hydrolases"/>
    <property type="match status" value="1"/>
</dbReference>
<evidence type="ECO:0000259" key="4">
    <source>
        <dbReference type="SMART" id="SM00382"/>
    </source>
</evidence>
<organism evidence="5 6">
    <name type="scientific">Belliella calami</name>
    <dbReference type="NCBI Taxonomy" id="2923436"/>
    <lineage>
        <taxon>Bacteria</taxon>
        <taxon>Pseudomonadati</taxon>
        <taxon>Bacteroidota</taxon>
        <taxon>Cytophagia</taxon>
        <taxon>Cytophagales</taxon>
        <taxon>Cyclobacteriaceae</taxon>
        <taxon>Belliella</taxon>
    </lineage>
</organism>
<proteinExistence type="inferred from homology"/>
<accession>A0ABS9URD9</accession>
<evidence type="ECO:0000313" key="6">
    <source>
        <dbReference type="Proteomes" id="UP001165488"/>
    </source>
</evidence>
<reference evidence="5" key="1">
    <citation type="submission" date="2022-03" db="EMBL/GenBank/DDBJ databases">
        <title>De novo assembled genomes of Belliella spp. (Cyclobacteriaceae) strains.</title>
        <authorList>
            <person name="Szabo A."/>
            <person name="Korponai K."/>
            <person name="Felfoldi T."/>
        </authorList>
    </citation>
    <scope>NUCLEOTIDE SEQUENCE</scope>
    <source>
        <strain evidence="5">DSM 107340</strain>
    </source>
</reference>
<protein>
    <submittedName>
        <fullName evidence="5">ATP-binding protein</fullName>
    </submittedName>
</protein>
<sequence>MDVNYVNQFLKDIFNFRIKNPKLKISSTFKKSGSQDLDDFISENKLSVEEVIFLLLTMIPFINPNFLMTVFKESYTQNSDNPFMGGVKGKNHRGILPNAELLLFLLAGEDFQARMEYFRLLDESHLFFKKNIISNSNSSADEPYTSEVMLMTKEYLELFILGKKYKPVLSNKFPAQLLETRLEWSDLVISNTTSNQIKEIQIWLTYNDKLLKDKSFGKKIKQGYVALFYGPSGTGKTLTASLLGRHTSKDVYRIDLSQVISKYIGETEKNLSLLFDEAKERDWILFFDEADAIFGKRTNVKDAHDKYANQEVSYLLQKIESHNGLVILASNYKGNIDSAFTRRFNSIIEFEMPKVPERLKIWQKSMPEELPFENDEILEEVAKKYELNGANIINIVHYAGLQSLSQKEKEIKTKTLISGIKREYKKEGKII</sequence>
<evidence type="ECO:0000256" key="3">
    <source>
        <dbReference type="ARBA" id="ARBA00022840"/>
    </source>
</evidence>
<keyword evidence="2" id="KW-0547">Nucleotide-binding</keyword>
<keyword evidence="3 5" id="KW-0067">ATP-binding</keyword>
<dbReference type="InterPro" id="IPR003593">
    <property type="entry name" value="AAA+_ATPase"/>
</dbReference>
<keyword evidence="6" id="KW-1185">Reference proteome</keyword>
<dbReference type="Pfam" id="PF00004">
    <property type="entry name" value="AAA"/>
    <property type="match status" value="1"/>
</dbReference>
<evidence type="ECO:0000313" key="5">
    <source>
        <dbReference type="EMBL" id="MCH7399191.1"/>
    </source>
</evidence>
<dbReference type="InterPro" id="IPR003959">
    <property type="entry name" value="ATPase_AAA_core"/>
</dbReference>
<dbReference type="SMART" id="SM00382">
    <property type="entry name" value="AAA"/>
    <property type="match status" value="1"/>
</dbReference>
<dbReference type="Proteomes" id="UP001165488">
    <property type="component" value="Unassembled WGS sequence"/>
</dbReference>
<dbReference type="EMBL" id="JAKZGS010000013">
    <property type="protein sequence ID" value="MCH7399191.1"/>
    <property type="molecule type" value="Genomic_DNA"/>
</dbReference>
<gene>
    <name evidence="5" type="ORF">MM236_14395</name>
</gene>
<dbReference type="InterPro" id="IPR027417">
    <property type="entry name" value="P-loop_NTPase"/>
</dbReference>